<evidence type="ECO:0000313" key="2">
    <source>
        <dbReference type="EMBL" id="KAJ1126608.1"/>
    </source>
</evidence>
<feature type="region of interest" description="Disordered" evidence="1">
    <location>
        <begin position="1"/>
        <end position="23"/>
    </location>
</feature>
<feature type="compositionally biased region" description="Basic and acidic residues" evidence="1">
    <location>
        <begin position="116"/>
        <end position="126"/>
    </location>
</feature>
<gene>
    <name evidence="2" type="ORF">NDU88_005015</name>
</gene>
<name>A0AAV7PE93_PLEWA</name>
<feature type="region of interest" description="Disordered" evidence="1">
    <location>
        <begin position="43"/>
        <end position="169"/>
    </location>
</feature>
<comment type="caution">
    <text evidence="2">The sequence shown here is derived from an EMBL/GenBank/DDBJ whole genome shotgun (WGS) entry which is preliminary data.</text>
</comment>
<dbReference type="AlphaFoldDB" id="A0AAV7PE93"/>
<accession>A0AAV7PE93</accession>
<keyword evidence="3" id="KW-1185">Reference proteome</keyword>
<feature type="compositionally biased region" description="Basic and acidic residues" evidence="1">
    <location>
        <begin position="8"/>
        <end position="23"/>
    </location>
</feature>
<proteinExistence type="predicted"/>
<feature type="compositionally biased region" description="Low complexity" evidence="1">
    <location>
        <begin position="158"/>
        <end position="169"/>
    </location>
</feature>
<reference evidence="2" key="1">
    <citation type="journal article" date="2022" name="bioRxiv">
        <title>Sequencing and chromosome-scale assembly of the giantPleurodeles waltlgenome.</title>
        <authorList>
            <person name="Brown T."/>
            <person name="Elewa A."/>
            <person name="Iarovenko S."/>
            <person name="Subramanian E."/>
            <person name="Araus A.J."/>
            <person name="Petzold A."/>
            <person name="Susuki M."/>
            <person name="Suzuki K.-i.T."/>
            <person name="Hayashi T."/>
            <person name="Toyoda A."/>
            <person name="Oliveira C."/>
            <person name="Osipova E."/>
            <person name="Leigh N.D."/>
            <person name="Simon A."/>
            <person name="Yun M.H."/>
        </authorList>
    </citation>
    <scope>NUCLEOTIDE SEQUENCE</scope>
    <source>
        <strain evidence="2">20211129_DDA</strain>
        <tissue evidence="2">Liver</tissue>
    </source>
</reference>
<sequence length="169" mass="18474">MKTYQPKEWGRGRATKEDGHLSPELRAVAALRRWRRPCGGRKITLTHVETPPQLPSSQLESQQLVAETLPAGSTSRRKNGLQGGRSRVSSARKSALLRTEEPRSEDPEEPSSTQDLRSHAETRSRAPGDLQCTTLREAQLRGRSRALESRGDGLPTIAGTGAAGTTLRT</sequence>
<evidence type="ECO:0000313" key="3">
    <source>
        <dbReference type="Proteomes" id="UP001066276"/>
    </source>
</evidence>
<dbReference type="Proteomes" id="UP001066276">
    <property type="component" value="Chromosome 7"/>
</dbReference>
<evidence type="ECO:0000256" key="1">
    <source>
        <dbReference type="SAM" id="MobiDB-lite"/>
    </source>
</evidence>
<organism evidence="2 3">
    <name type="scientific">Pleurodeles waltl</name>
    <name type="common">Iberian ribbed newt</name>
    <dbReference type="NCBI Taxonomy" id="8319"/>
    <lineage>
        <taxon>Eukaryota</taxon>
        <taxon>Metazoa</taxon>
        <taxon>Chordata</taxon>
        <taxon>Craniata</taxon>
        <taxon>Vertebrata</taxon>
        <taxon>Euteleostomi</taxon>
        <taxon>Amphibia</taxon>
        <taxon>Batrachia</taxon>
        <taxon>Caudata</taxon>
        <taxon>Salamandroidea</taxon>
        <taxon>Salamandridae</taxon>
        <taxon>Pleurodelinae</taxon>
        <taxon>Pleurodeles</taxon>
    </lineage>
</organism>
<dbReference type="EMBL" id="JANPWB010000011">
    <property type="protein sequence ID" value="KAJ1126608.1"/>
    <property type="molecule type" value="Genomic_DNA"/>
</dbReference>
<feature type="compositionally biased region" description="Low complexity" evidence="1">
    <location>
        <begin position="55"/>
        <end position="64"/>
    </location>
</feature>
<protein>
    <submittedName>
        <fullName evidence="2">Uncharacterized protein</fullName>
    </submittedName>
</protein>